<organism evidence="1">
    <name type="scientific">Medicago truncatula</name>
    <name type="common">Barrel medic</name>
    <name type="synonym">Medicago tribuloides</name>
    <dbReference type="NCBI Taxonomy" id="3880"/>
    <lineage>
        <taxon>Eukaryota</taxon>
        <taxon>Viridiplantae</taxon>
        <taxon>Streptophyta</taxon>
        <taxon>Embryophyta</taxon>
        <taxon>Tracheophyta</taxon>
        <taxon>Spermatophyta</taxon>
        <taxon>Magnoliopsida</taxon>
        <taxon>eudicotyledons</taxon>
        <taxon>Gunneridae</taxon>
        <taxon>Pentapetalae</taxon>
        <taxon>rosids</taxon>
        <taxon>fabids</taxon>
        <taxon>Fabales</taxon>
        <taxon>Fabaceae</taxon>
        <taxon>Papilionoideae</taxon>
        <taxon>50 kb inversion clade</taxon>
        <taxon>NPAAA clade</taxon>
        <taxon>Hologalegina</taxon>
        <taxon>IRL clade</taxon>
        <taxon>Trifolieae</taxon>
        <taxon>Medicago</taxon>
    </lineage>
</organism>
<dbReference type="EMBL" id="PSQE01000004">
    <property type="protein sequence ID" value="RHN60061.1"/>
    <property type="molecule type" value="Genomic_DNA"/>
</dbReference>
<dbReference type="Proteomes" id="UP000265566">
    <property type="component" value="Chromosome 4"/>
</dbReference>
<evidence type="ECO:0000313" key="1">
    <source>
        <dbReference type="EMBL" id="RHN60061.1"/>
    </source>
</evidence>
<gene>
    <name evidence="1" type="ORF">MtrunA17_Chr4g0021101</name>
</gene>
<name>A0A396I5K4_MEDTR</name>
<dbReference type="Gramene" id="rna22260">
    <property type="protein sequence ID" value="RHN60061.1"/>
    <property type="gene ID" value="gene22260"/>
</dbReference>
<comment type="caution">
    <text evidence="1">The sequence shown here is derived from an EMBL/GenBank/DDBJ whole genome shotgun (WGS) entry which is preliminary data.</text>
</comment>
<accession>A0A396I5K4</accession>
<protein>
    <submittedName>
        <fullName evidence="1">Uncharacterized protein</fullName>
    </submittedName>
</protein>
<sequence length="124" mass="14390">MISINHLASISISSEKPLHILAKNINFKINLLSNILQRNNNLALSVSNQHEIETSFIIKNINHSQTSPIHSNEPFRYNILKQIHLINPNLNPQRIPFRNHRNNLPRAIHVTLYEMPTHSSNRCY</sequence>
<reference evidence="1" key="1">
    <citation type="journal article" date="2018" name="Nat. Plants">
        <title>Whole-genome landscape of Medicago truncatula symbiotic genes.</title>
        <authorList>
            <person name="Pecrix Y."/>
            <person name="Gamas P."/>
            <person name="Carrere S."/>
        </authorList>
    </citation>
    <scope>NUCLEOTIDE SEQUENCE</scope>
    <source>
        <tissue evidence="1">Leaves</tissue>
    </source>
</reference>
<dbReference type="AlphaFoldDB" id="A0A396I5K4"/>
<proteinExistence type="predicted"/>